<organism evidence="3 4">
    <name type="scientific">Roseomonas acroporae</name>
    <dbReference type="NCBI Taxonomy" id="2937791"/>
    <lineage>
        <taxon>Bacteria</taxon>
        <taxon>Pseudomonadati</taxon>
        <taxon>Pseudomonadota</taxon>
        <taxon>Alphaproteobacteria</taxon>
        <taxon>Acetobacterales</taxon>
        <taxon>Roseomonadaceae</taxon>
        <taxon>Roseomonas</taxon>
    </lineage>
</organism>
<comment type="caution">
    <text evidence="3">The sequence shown here is derived from an EMBL/GenBank/DDBJ whole genome shotgun (WGS) entry which is preliminary data.</text>
</comment>
<accession>A0A9X2BUG8</accession>
<keyword evidence="4" id="KW-1185">Reference proteome</keyword>
<evidence type="ECO:0000256" key="2">
    <source>
        <dbReference type="SAM" id="MobiDB-lite"/>
    </source>
</evidence>
<proteinExistence type="predicted"/>
<feature type="coiled-coil region" evidence="1">
    <location>
        <begin position="57"/>
        <end position="117"/>
    </location>
</feature>
<evidence type="ECO:0000313" key="3">
    <source>
        <dbReference type="EMBL" id="MCK8785472.1"/>
    </source>
</evidence>
<name>A0A9X2BUG8_9PROT</name>
<dbReference type="AlphaFoldDB" id="A0A9X2BUG8"/>
<dbReference type="Proteomes" id="UP001139516">
    <property type="component" value="Unassembled WGS sequence"/>
</dbReference>
<keyword evidence="1" id="KW-0175">Coiled coil</keyword>
<evidence type="ECO:0000256" key="1">
    <source>
        <dbReference type="SAM" id="Coils"/>
    </source>
</evidence>
<feature type="compositionally biased region" description="Basic and acidic residues" evidence="2">
    <location>
        <begin position="36"/>
        <end position="51"/>
    </location>
</feature>
<feature type="region of interest" description="Disordered" evidence="2">
    <location>
        <begin position="1"/>
        <end position="51"/>
    </location>
</feature>
<protein>
    <submittedName>
        <fullName evidence="3">Uncharacterized protein</fullName>
    </submittedName>
</protein>
<sequence length="138" mass="15098">MRDVNAVNEFPQAAGAASGSPADVPAGAPAVAAPPEPDRAGPARDGTDTPEALRHALEMTRQENRRLRGAAEQMRAEMLALNRSLAPWPQEEMEARLRRAKERIAALEQELAAVTGSSSWKLTGPYRRLGERLKHLRR</sequence>
<reference evidence="3" key="1">
    <citation type="submission" date="2022-04" db="EMBL/GenBank/DDBJ databases">
        <title>Roseomonas acroporae sp. nov., isolated from coral Acropora digitifera.</title>
        <authorList>
            <person name="Sun H."/>
        </authorList>
    </citation>
    <scope>NUCLEOTIDE SEQUENCE</scope>
    <source>
        <strain evidence="3">NAR14</strain>
    </source>
</reference>
<gene>
    <name evidence="3" type="ORF">M0638_13865</name>
</gene>
<evidence type="ECO:0000313" key="4">
    <source>
        <dbReference type="Proteomes" id="UP001139516"/>
    </source>
</evidence>
<dbReference type="RefSeq" id="WP_248667590.1">
    <property type="nucleotide sequence ID" value="NZ_JALPRX010000057.1"/>
</dbReference>
<feature type="compositionally biased region" description="Low complexity" evidence="2">
    <location>
        <begin position="13"/>
        <end position="33"/>
    </location>
</feature>
<dbReference type="EMBL" id="JALPRX010000057">
    <property type="protein sequence ID" value="MCK8785472.1"/>
    <property type="molecule type" value="Genomic_DNA"/>
</dbReference>